<evidence type="ECO:0000256" key="4">
    <source>
        <dbReference type="ARBA" id="ARBA00022679"/>
    </source>
</evidence>
<dbReference type="Gene3D" id="3.40.50.150">
    <property type="entry name" value="Vaccinia Virus protein VP39"/>
    <property type="match status" value="1"/>
</dbReference>
<dbReference type="InterPro" id="IPR001737">
    <property type="entry name" value="KsgA/Erm"/>
</dbReference>
<evidence type="ECO:0000256" key="2">
    <source>
        <dbReference type="ARBA" id="ARBA00022552"/>
    </source>
</evidence>
<proteinExistence type="inferred from homology"/>
<dbReference type="InterPro" id="IPR020596">
    <property type="entry name" value="rRNA_Ade_Mease_Trfase_CS"/>
</dbReference>
<feature type="binding site" evidence="7 8">
    <location>
        <position position="61"/>
    </location>
    <ligand>
        <name>S-adenosyl-L-methionine</name>
        <dbReference type="ChEBI" id="CHEBI:59789"/>
    </ligand>
</feature>
<keyword evidence="5 7" id="KW-0949">S-adenosyl-L-methionine</keyword>
<sequence>MKSVRPKKHLGQHFLTDLDIARRIADTVDACPRLPILEVGPGMGMLTQFLVTKERQVRVVEIDREAATYLHKHFPLMHDDILREDFLRMNLQKVFNGQPFVLTGNYPYDISSQIFFKMLDNKDLIPCCTGMIQREVALRMAATEGNKTYGILSVLMQAWYDVEYLFTVDETVFNPPPKVKSAVIRMTRNGVTDLGCDERLFRRIVKAVFGQRRKMLRVSLRQIFSSIPASPAFYDRDIMTRRPEQLSIPQFVELTNLVEAELRQLRDVAVCKNGELQAHI</sequence>
<keyword evidence="11" id="KW-1185">Reference proteome</keyword>
<comment type="catalytic activity">
    <reaction evidence="7">
        <text>adenosine(1518)/adenosine(1519) in 16S rRNA + 4 S-adenosyl-L-methionine = N(6)-dimethyladenosine(1518)/N(6)-dimethyladenosine(1519) in 16S rRNA + 4 S-adenosyl-L-homocysteine + 4 H(+)</text>
        <dbReference type="Rhea" id="RHEA:19609"/>
        <dbReference type="Rhea" id="RHEA-COMP:10232"/>
        <dbReference type="Rhea" id="RHEA-COMP:10233"/>
        <dbReference type="ChEBI" id="CHEBI:15378"/>
        <dbReference type="ChEBI" id="CHEBI:57856"/>
        <dbReference type="ChEBI" id="CHEBI:59789"/>
        <dbReference type="ChEBI" id="CHEBI:74411"/>
        <dbReference type="ChEBI" id="CHEBI:74493"/>
        <dbReference type="EC" id="2.1.1.182"/>
    </reaction>
</comment>
<evidence type="ECO:0000256" key="5">
    <source>
        <dbReference type="ARBA" id="ARBA00022691"/>
    </source>
</evidence>
<reference evidence="10" key="1">
    <citation type="submission" date="2010-07" db="EMBL/GenBank/DDBJ databases">
        <authorList>
            <person name="Muzny D."/>
            <person name="Qin X."/>
            <person name="Deng J."/>
            <person name="Jiang H."/>
            <person name="Liu Y."/>
            <person name="Qu J."/>
            <person name="Song X.-Z."/>
            <person name="Zhang L."/>
            <person name="Thornton R."/>
            <person name="Coyle M."/>
            <person name="Francisco L."/>
            <person name="Jackson L."/>
            <person name="Javaid M."/>
            <person name="Korchina V."/>
            <person name="Kovar C."/>
            <person name="Mata R."/>
            <person name="Mathew T."/>
            <person name="Ngo R."/>
            <person name="Nguyen L."/>
            <person name="Nguyen N."/>
            <person name="Okwuonu G."/>
            <person name="Ongeri F."/>
            <person name="Pham C."/>
            <person name="Simmons D."/>
            <person name="Wilczek-Boney K."/>
            <person name="Hale W."/>
            <person name="Jakkamsetti A."/>
            <person name="Pham P."/>
            <person name="Ruth R."/>
            <person name="San Lucas F."/>
            <person name="Warren J."/>
            <person name="Zhang J."/>
            <person name="Zhao Z."/>
            <person name="Zhou C."/>
            <person name="Zhu D."/>
            <person name="Lee S."/>
            <person name="Bess C."/>
            <person name="Blankenburg K."/>
            <person name="Forbes L."/>
            <person name="Fu Q."/>
            <person name="Gubbala S."/>
            <person name="Hirani K."/>
            <person name="Jayaseelan J.C."/>
            <person name="Lara F."/>
            <person name="Munidasa M."/>
            <person name="Palculict T."/>
            <person name="Patil S."/>
            <person name="Pu L.-L."/>
            <person name="Saada N."/>
            <person name="Tang L."/>
            <person name="Weissenberger G."/>
            <person name="Zhu Y."/>
            <person name="Hemphill L."/>
            <person name="Shang Y."/>
            <person name="Youmans B."/>
            <person name="Ayvaz T."/>
            <person name="Ross M."/>
            <person name="Santibanez J."/>
            <person name="Aqrawi P."/>
            <person name="Gross S."/>
            <person name="Joshi V."/>
            <person name="Fowler G."/>
            <person name="Nazareth L."/>
            <person name="Reid J."/>
            <person name="Worley K."/>
            <person name="Petrosino J."/>
            <person name="Highlander S."/>
            <person name="Gibbs R."/>
        </authorList>
    </citation>
    <scope>NUCLEOTIDE SEQUENCE [LARGE SCALE GENOMIC DNA]</scope>
    <source>
        <strain evidence="10">DSM 16973</strain>
    </source>
</reference>
<dbReference type="Gene3D" id="1.10.8.100">
    <property type="entry name" value="Ribosomal RNA adenine dimethylase-like, domain 2"/>
    <property type="match status" value="1"/>
</dbReference>
<keyword evidence="4 7" id="KW-0808">Transferase</keyword>
<dbReference type="Pfam" id="PF00398">
    <property type="entry name" value="RrnaAD"/>
    <property type="match status" value="1"/>
</dbReference>
<dbReference type="InterPro" id="IPR029063">
    <property type="entry name" value="SAM-dependent_MTases_sf"/>
</dbReference>
<dbReference type="InterPro" id="IPR020598">
    <property type="entry name" value="rRNA_Ade_methylase_Trfase_N"/>
</dbReference>
<feature type="binding site" evidence="7 8">
    <location>
        <position position="85"/>
    </location>
    <ligand>
        <name>S-adenosyl-L-methionine</name>
        <dbReference type="ChEBI" id="CHEBI:59789"/>
    </ligand>
</feature>
<dbReference type="PROSITE" id="PS01131">
    <property type="entry name" value="RRNA_A_DIMETH"/>
    <property type="match status" value="1"/>
</dbReference>
<evidence type="ECO:0000256" key="3">
    <source>
        <dbReference type="ARBA" id="ARBA00022603"/>
    </source>
</evidence>
<accession>E0NRS7</accession>
<dbReference type="PANTHER" id="PTHR11727:SF7">
    <property type="entry name" value="DIMETHYLADENOSINE TRANSFERASE-RELATED"/>
    <property type="match status" value="1"/>
</dbReference>
<dbReference type="FunFam" id="3.40.50.150:FF:000157">
    <property type="entry name" value="Ribosomal RNA small subunit methyltransferase A"/>
    <property type="match status" value="1"/>
</dbReference>
<dbReference type="PROSITE" id="PS51689">
    <property type="entry name" value="SAM_RNA_A_N6_MT"/>
    <property type="match status" value="1"/>
</dbReference>
<dbReference type="NCBIfam" id="TIGR00755">
    <property type="entry name" value="ksgA"/>
    <property type="match status" value="1"/>
</dbReference>
<feature type="binding site" evidence="7 8">
    <location>
        <position position="13"/>
    </location>
    <ligand>
        <name>S-adenosyl-L-methionine</name>
        <dbReference type="ChEBI" id="CHEBI:59789"/>
    </ligand>
</feature>
<dbReference type="HOGENOM" id="CLU_041220_0_1_10"/>
<evidence type="ECO:0000313" key="11">
    <source>
        <dbReference type="Proteomes" id="UP000004394"/>
    </source>
</evidence>
<name>E0NRS7_9BACT</name>
<gene>
    <name evidence="7" type="primary">rsmA</name>
    <name evidence="7 10" type="synonym">ksgA</name>
    <name evidence="10" type="ORF">HMPREF0658_0878</name>
</gene>
<dbReference type="PANTHER" id="PTHR11727">
    <property type="entry name" value="DIMETHYLADENOSINE TRANSFERASE"/>
    <property type="match status" value="1"/>
</dbReference>
<feature type="domain" description="Ribosomal RNA adenine methylase transferase N-terminal" evidence="9">
    <location>
        <begin position="20"/>
        <end position="190"/>
    </location>
</feature>
<protein>
    <recommendedName>
        <fullName evidence="7">Ribosomal RNA small subunit methyltransferase A</fullName>
        <ecNumber evidence="7">2.1.1.182</ecNumber>
    </recommendedName>
    <alternativeName>
        <fullName evidence="7">16S rRNA (adenine(1518)-N(6)/adenine(1519)-N(6))-dimethyltransferase</fullName>
    </alternativeName>
    <alternativeName>
        <fullName evidence="7">16S rRNA dimethyladenosine transferase</fullName>
    </alternativeName>
    <alternativeName>
        <fullName evidence="7">16S rRNA dimethylase</fullName>
    </alternativeName>
    <alternativeName>
        <fullName evidence="7">S-adenosylmethionine-6-N', N'-adenosyl(rRNA) dimethyltransferase</fullName>
    </alternativeName>
</protein>
<dbReference type="RefSeq" id="WP_006948748.1">
    <property type="nucleotide sequence ID" value="NZ_BAJI01000014.1"/>
</dbReference>
<keyword evidence="6 7" id="KW-0694">RNA-binding</keyword>
<keyword evidence="1 7" id="KW-0963">Cytoplasm</keyword>
<feature type="binding site" evidence="7 8">
    <location>
        <position position="40"/>
    </location>
    <ligand>
        <name>S-adenosyl-L-methionine</name>
        <dbReference type="ChEBI" id="CHEBI:59789"/>
    </ligand>
</feature>
<comment type="similarity">
    <text evidence="7">Belongs to the class I-like SAM-binding methyltransferase superfamily. rRNA adenine N(6)-methyltransferase family. RsmA subfamily.</text>
</comment>
<dbReference type="GO" id="GO:0052908">
    <property type="term" value="F:16S rRNA (adenine(1518)-N(6)/adenine(1519)-N(6))-dimethyltransferase activity"/>
    <property type="evidence" value="ECO:0007669"/>
    <property type="project" value="UniProtKB-EC"/>
</dbReference>
<evidence type="ECO:0000259" key="9">
    <source>
        <dbReference type="SMART" id="SM00650"/>
    </source>
</evidence>
<dbReference type="GO" id="GO:0005829">
    <property type="term" value="C:cytosol"/>
    <property type="evidence" value="ECO:0007669"/>
    <property type="project" value="TreeGrafter"/>
</dbReference>
<dbReference type="InterPro" id="IPR023165">
    <property type="entry name" value="rRNA_Ade_diMease-like_C"/>
</dbReference>
<comment type="caution">
    <text evidence="10">The sequence shown here is derived from an EMBL/GenBank/DDBJ whole genome shotgun (WGS) entry which is preliminary data.</text>
</comment>
<evidence type="ECO:0000256" key="1">
    <source>
        <dbReference type="ARBA" id="ARBA00022490"/>
    </source>
</evidence>
<dbReference type="EMBL" id="AEEI01000027">
    <property type="protein sequence ID" value="EFM02215.1"/>
    <property type="molecule type" value="Genomic_DNA"/>
</dbReference>
<dbReference type="GO" id="GO:0003723">
    <property type="term" value="F:RNA binding"/>
    <property type="evidence" value="ECO:0007669"/>
    <property type="project" value="UniProtKB-UniRule"/>
</dbReference>
<evidence type="ECO:0000256" key="8">
    <source>
        <dbReference type="PROSITE-ProRule" id="PRU01026"/>
    </source>
</evidence>
<organism evidence="10 11">
    <name type="scientific">Hoylesella marshii DSM 16973 = JCM 13450</name>
    <dbReference type="NCBI Taxonomy" id="862515"/>
    <lineage>
        <taxon>Bacteria</taxon>
        <taxon>Pseudomonadati</taxon>
        <taxon>Bacteroidota</taxon>
        <taxon>Bacteroidia</taxon>
        <taxon>Bacteroidales</taxon>
        <taxon>Prevotellaceae</taxon>
        <taxon>Hoylesella</taxon>
    </lineage>
</organism>
<dbReference type="OrthoDB" id="9814755at2"/>
<dbReference type="FunFam" id="1.10.8.100:FF:000001">
    <property type="entry name" value="Ribosomal RNA small subunit methyltransferase A"/>
    <property type="match status" value="1"/>
</dbReference>
<keyword evidence="2 7" id="KW-0698">rRNA processing</keyword>
<dbReference type="EC" id="2.1.1.182" evidence="7"/>
<dbReference type="AlphaFoldDB" id="E0NRS7"/>
<dbReference type="HAMAP" id="MF_00607">
    <property type="entry name" value="16SrRNA_methyltr_A"/>
    <property type="match status" value="1"/>
</dbReference>
<feature type="binding site" evidence="7 8">
    <location>
        <position position="105"/>
    </location>
    <ligand>
        <name>S-adenosyl-L-methionine</name>
        <dbReference type="ChEBI" id="CHEBI:59789"/>
    </ligand>
</feature>
<keyword evidence="3 7" id="KW-0489">Methyltransferase</keyword>
<dbReference type="eggNOG" id="COG0030">
    <property type="taxonomic scope" value="Bacteria"/>
</dbReference>
<dbReference type="STRING" id="862515.HMPREF0658_0878"/>
<comment type="function">
    <text evidence="7">Specifically dimethylates two adjacent adenosines (A1518 and A1519) in the loop of a conserved hairpin near the 3'-end of 16S rRNA in the 30S particle. May play a critical role in biogenesis of 30S subunits.</text>
</comment>
<dbReference type="InterPro" id="IPR011530">
    <property type="entry name" value="rRNA_adenine_dimethylase"/>
</dbReference>
<evidence type="ECO:0000256" key="7">
    <source>
        <dbReference type="HAMAP-Rule" id="MF_00607"/>
    </source>
</evidence>
<comment type="subcellular location">
    <subcellularLocation>
        <location evidence="7">Cytoplasm</location>
    </subcellularLocation>
</comment>
<dbReference type="SMART" id="SM00650">
    <property type="entry name" value="rADc"/>
    <property type="match status" value="1"/>
</dbReference>
<dbReference type="Proteomes" id="UP000004394">
    <property type="component" value="Unassembled WGS sequence"/>
</dbReference>
<evidence type="ECO:0000313" key="10">
    <source>
        <dbReference type="EMBL" id="EFM02215.1"/>
    </source>
</evidence>
<dbReference type="SUPFAM" id="SSF53335">
    <property type="entry name" value="S-adenosyl-L-methionine-dependent methyltransferases"/>
    <property type="match status" value="1"/>
</dbReference>
<evidence type="ECO:0000256" key="6">
    <source>
        <dbReference type="ARBA" id="ARBA00022884"/>
    </source>
</evidence>
<feature type="binding site" evidence="7 8">
    <location>
        <position position="15"/>
    </location>
    <ligand>
        <name>S-adenosyl-L-methionine</name>
        <dbReference type="ChEBI" id="CHEBI:59789"/>
    </ligand>
</feature>